<dbReference type="GeneID" id="111354335"/>
<feature type="transmembrane region" description="Helical" evidence="10">
    <location>
        <begin position="144"/>
        <end position="167"/>
    </location>
</feature>
<feature type="transmembrane region" description="Helical" evidence="10">
    <location>
        <begin position="212"/>
        <end position="237"/>
    </location>
</feature>
<dbReference type="AlphaFoldDB" id="A0A9J7IUA4"/>
<accession>A0A9J7IUA4</accession>
<reference evidence="12" key="1">
    <citation type="submission" date="2025-08" db="UniProtKB">
        <authorList>
            <consortium name="RefSeq"/>
        </authorList>
    </citation>
    <scope>IDENTIFICATION</scope>
    <source>
        <strain evidence="12">Ishihara</strain>
        <tissue evidence="12">Whole body</tissue>
    </source>
</reference>
<evidence type="ECO:0000256" key="2">
    <source>
        <dbReference type="ARBA" id="ARBA00022475"/>
    </source>
</evidence>
<dbReference type="GO" id="GO:0005549">
    <property type="term" value="F:odorant binding"/>
    <property type="evidence" value="ECO:0007669"/>
    <property type="project" value="InterPro"/>
</dbReference>
<evidence type="ECO:0000256" key="4">
    <source>
        <dbReference type="ARBA" id="ARBA00022692"/>
    </source>
</evidence>
<comment type="similarity">
    <text evidence="10">Belongs to the insect chemoreceptor superfamily. Heteromeric odorant receptor channel (TC 1.A.69) family.</text>
</comment>
<evidence type="ECO:0000256" key="9">
    <source>
        <dbReference type="ARBA" id="ARBA00023224"/>
    </source>
</evidence>
<evidence type="ECO:0000256" key="8">
    <source>
        <dbReference type="ARBA" id="ARBA00023170"/>
    </source>
</evidence>
<dbReference type="Pfam" id="PF02949">
    <property type="entry name" value="7tm_6"/>
    <property type="match status" value="1"/>
</dbReference>
<evidence type="ECO:0000256" key="7">
    <source>
        <dbReference type="ARBA" id="ARBA00023136"/>
    </source>
</evidence>
<keyword evidence="11" id="KW-1185">Reference proteome</keyword>
<organism evidence="11 12">
    <name type="scientific">Spodoptera litura</name>
    <name type="common">Asian cotton leafworm</name>
    <dbReference type="NCBI Taxonomy" id="69820"/>
    <lineage>
        <taxon>Eukaryota</taxon>
        <taxon>Metazoa</taxon>
        <taxon>Ecdysozoa</taxon>
        <taxon>Arthropoda</taxon>
        <taxon>Hexapoda</taxon>
        <taxon>Insecta</taxon>
        <taxon>Pterygota</taxon>
        <taxon>Neoptera</taxon>
        <taxon>Endopterygota</taxon>
        <taxon>Lepidoptera</taxon>
        <taxon>Glossata</taxon>
        <taxon>Ditrysia</taxon>
        <taxon>Noctuoidea</taxon>
        <taxon>Noctuidae</taxon>
        <taxon>Amphipyrinae</taxon>
        <taxon>Spodoptera</taxon>
    </lineage>
</organism>
<dbReference type="GO" id="GO:0005886">
    <property type="term" value="C:plasma membrane"/>
    <property type="evidence" value="ECO:0007669"/>
    <property type="project" value="UniProtKB-SubCell"/>
</dbReference>
<sequence>MGLRNFLFGNESVHGINSPTDHLYIKILRFNLRIIGSWPQKELGEKEPVALNTFLKYFYLLATIGCQLGSTAYLRAYNSELTFLEAGHTYLMIFMTFVDISRILMLTFSKEYRKVSKEFLTKIHLFYFKDSSEYAMKTYKRVHLMSHLFTLYLLSQMIFGLSCFNLIPMYNNYVAGRYKSGGTQNSTFEHSLYFKYPFDTLTDMRGYVLSNIINWILSYLCATWFCMFDLFLSLMVFNIWGHFKMLIHTLNNFPKPRSDTSCLIEGGLTVTSAKYSKEECIEVLKKLKQCVDSHRMIVKFTNNVSDVFGPILFCYYIYHQASGCLLLLECSQMTAPALMRYLPLTLISTQQLIQLSVIFELVGSESEKLLSAVYSIPWECMDTSNRKFVSFFLMNAREPIHVKALGIANVGVMSMAAILRTSLSYFTFLRSI</sequence>
<feature type="transmembrane region" description="Helical" evidence="10">
    <location>
        <begin position="57"/>
        <end position="77"/>
    </location>
</feature>
<dbReference type="GO" id="GO:0007165">
    <property type="term" value="P:signal transduction"/>
    <property type="evidence" value="ECO:0007669"/>
    <property type="project" value="UniProtKB-KW"/>
</dbReference>
<keyword evidence="5 10" id="KW-0552">Olfaction</keyword>
<dbReference type="PANTHER" id="PTHR21137:SF35">
    <property type="entry name" value="ODORANT RECEPTOR 19A-RELATED"/>
    <property type="match status" value="1"/>
</dbReference>
<comment type="caution">
    <text evidence="10">Lacks conserved residue(s) required for the propagation of feature annotation.</text>
</comment>
<dbReference type="GO" id="GO:0004984">
    <property type="term" value="F:olfactory receptor activity"/>
    <property type="evidence" value="ECO:0007669"/>
    <property type="project" value="InterPro"/>
</dbReference>
<gene>
    <name evidence="12" type="primary">LOC111354335</name>
</gene>
<keyword evidence="7 10" id="KW-0472">Membrane</keyword>
<dbReference type="PANTHER" id="PTHR21137">
    <property type="entry name" value="ODORANT RECEPTOR"/>
    <property type="match status" value="1"/>
</dbReference>
<evidence type="ECO:0000256" key="1">
    <source>
        <dbReference type="ARBA" id="ARBA00004651"/>
    </source>
</evidence>
<evidence type="ECO:0000256" key="6">
    <source>
        <dbReference type="ARBA" id="ARBA00022989"/>
    </source>
</evidence>
<evidence type="ECO:0000313" key="12">
    <source>
        <dbReference type="RefSeq" id="XP_022823520.1"/>
    </source>
</evidence>
<dbReference type="OrthoDB" id="7475020at2759"/>
<keyword evidence="4 10" id="KW-0812">Transmembrane</keyword>
<dbReference type="RefSeq" id="XP_022823520.1">
    <property type="nucleotide sequence ID" value="XM_022967752.1"/>
</dbReference>
<evidence type="ECO:0000313" key="11">
    <source>
        <dbReference type="Proteomes" id="UP000301870"/>
    </source>
</evidence>
<keyword evidence="8 10" id="KW-0675">Receptor</keyword>
<evidence type="ECO:0000256" key="10">
    <source>
        <dbReference type="RuleBase" id="RU351113"/>
    </source>
</evidence>
<keyword evidence="6 10" id="KW-1133">Transmembrane helix</keyword>
<name>A0A9J7IUA4_SPOLT</name>
<dbReference type="Proteomes" id="UP000301870">
    <property type="component" value="Chromosome 18"/>
</dbReference>
<dbReference type="InterPro" id="IPR004117">
    <property type="entry name" value="7tm6_olfct_rcpt"/>
</dbReference>
<protein>
    <recommendedName>
        <fullName evidence="10">Odorant receptor</fullName>
    </recommendedName>
</protein>
<evidence type="ECO:0000256" key="5">
    <source>
        <dbReference type="ARBA" id="ARBA00022725"/>
    </source>
</evidence>
<comment type="subcellular location">
    <subcellularLocation>
        <location evidence="1 10">Cell membrane</location>
        <topology evidence="1 10">Multi-pass membrane protein</topology>
    </subcellularLocation>
</comment>
<feature type="transmembrane region" description="Helical" evidence="10">
    <location>
        <begin position="89"/>
        <end position="108"/>
    </location>
</feature>
<dbReference type="KEGG" id="sliu:111354335"/>
<keyword evidence="3 10" id="KW-0716">Sensory transduction</keyword>
<keyword evidence="2" id="KW-1003">Cell membrane</keyword>
<proteinExistence type="inferred from homology"/>
<keyword evidence="9 10" id="KW-0807">Transducer</keyword>
<evidence type="ECO:0000256" key="3">
    <source>
        <dbReference type="ARBA" id="ARBA00022606"/>
    </source>
</evidence>